<proteinExistence type="inferred from homology"/>
<keyword evidence="5 6" id="KW-0472">Membrane</keyword>
<reference evidence="7 8" key="1">
    <citation type="journal article" date="2018" name="Gigascience">
        <title>Genomes of trombidid mites reveal novel predicted allergens and laterally-transferred genes associated with secondary metabolism.</title>
        <authorList>
            <person name="Dong X."/>
            <person name="Chaisiri K."/>
            <person name="Xia D."/>
            <person name="Armstrong S.D."/>
            <person name="Fang Y."/>
            <person name="Donnelly M.J."/>
            <person name="Kadowaki T."/>
            <person name="McGarry J.W."/>
            <person name="Darby A.C."/>
            <person name="Makepeace B.L."/>
        </authorList>
    </citation>
    <scope>NUCLEOTIDE SEQUENCE [LARGE SCALE GENOMIC DNA]</scope>
    <source>
        <strain evidence="7">UoL-WK</strain>
    </source>
</reference>
<keyword evidence="4 6" id="KW-1133">Transmembrane helix</keyword>
<evidence type="ECO:0000256" key="6">
    <source>
        <dbReference type="SAM" id="Phobius"/>
    </source>
</evidence>
<sequence>IESIVILPNGNFAFSSLSLSRNVVLIVIGIIATVIPEVGFQSYVFYVAGLICFIPGAYHVVFVCCAVKGRKGYDFHQLPLFT</sequence>
<keyword evidence="3 6" id="KW-0812">Transmembrane</keyword>
<feature type="transmembrane region" description="Helical" evidence="6">
    <location>
        <begin position="12"/>
        <end position="31"/>
    </location>
</feature>
<evidence type="ECO:0000256" key="2">
    <source>
        <dbReference type="ARBA" id="ARBA00007743"/>
    </source>
</evidence>
<comment type="subcellular location">
    <subcellularLocation>
        <location evidence="1">Membrane</location>
        <topology evidence="1">Multi-pass membrane protein</topology>
    </subcellularLocation>
</comment>
<dbReference type="InterPro" id="IPR039714">
    <property type="entry name" value="TMEM134"/>
</dbReference>
<evidence type="ECO:0000256" key="5">
    <source>
        <dbReference type="ARBA" id="ARBA00023136"/>
    </source>
</evidence>
<organism evidence="7 8">
    <name type="scientific">Dinothrombium tinctorium</name>
    <dbReference type="NCBI Taxonomy" id="1965070"/>
    <lineage>
        <taxon>Eukaryota</taxon>
        <taxon>Metazoa</taxon>
        <taxon>Ecdysozoa</taxon>
        <taxon>Arthropoda</taxon>
        <taxon>Chelicerata</taxon>
        <taxon>Arachnida</taxon>
        <taxon>Acari</taxon>
        <taxon>Acariformes</taxon>
        <taxon>Trombidiformes</taxon>
        <taxon>Prostigmata</taxon>
        <taxon>Anystina</taxon>
        <taxon>Parasitengona</taxon>
        <taxon>Trombidioidea</taxon>
        <taxon>Trombidiidae</taxon>
        <taxon>Dinothrombium</taxon>
    </lineage>
</organism>
<dbReference type="GO" id="GO:0016020">
    <property type="term" value="C:membrane"/>
    <property type="evidence" value="ECO:0007669"/>
    <property type="project" value="UniProtKB-SubCell"/>
</dbReference>
<name>A0A3S3PS81_9ACAR</name>
<dbReference type="PANTHER" id="PTHR13558">
    <property type="entry name" value="TRANSMEMBRANE PROTEIN 134"/>
    <property type="match status" value="1"/>
</dbReference>
<dbReference type="PANTHER" id="PTHR13558:SF1">
    <property type="entry name" value="TRANSMEMBRANE PROTEIN 134"/>
    <property type="match status" value="1"/>
</dbReference>
<comment type="caution">
    <text evidence="7">The sequence shown here is derived from an EMBL/GenBank/DDBJ whole genome shotgun (WGS) entry which is preliminary data.</text>
</comment>
<comment type="similarity">
    <text evidence="2">Belongs to the TMEM134/TMEM230 family.</text>
</comment>
<keyword evidence="8" id="KW-1185">Reference proteome</keyword>
<evidence type="ECO:0000313" key="8">
    <source>
        <dbReference type="Proteomes" id="UP000285301"/>
    </source>
</evidence>
<evidence type="ECO:0000256" key="4">
    <source>
        <dbReference type="ARBA" id="ARBA00022989"/>
    </source>
</evidence>
<dbReference type="AlphaFoldDB" id="A0A3S3PS81"/>
<evidence type="ECO:0000256" key="3">
    <source>
        <dbReference type="ARBA" id="ARBA00022692"/>
    </source>
</evidence>
<protein>
    <submittedName>
        <fullName evidence="7">Transmembrane protein 134-like protein</fullName>
    </submittedName>
</protein>
<dbReference type="Proteomes" id="UP000285301">
    <property type="component" value="Unassembled WGS sequence"/>
</dbReference>
<accession>A0A3S3PS81</accession>
<dbReference type="EMBL" id="NCKU01000444">
    <property type="protein sequence ID" value="RWS15480.1"/>
    <property type="molecule type" value="Genomic_DNA"/>
</dbReference>
<dbReference type="Pfam" id="PF05915">
    <property type="entry name" value="TMEM_230_134"/>
    <property type="match status" value="1"/>
</dbReference>
<dbReference type="OrthoDB" id="6491568at2759"/>
<feature type="transmembrane region" description="Helical" evidence="6">
    <location>
        <begin position="43"/>
        <end position="67"/>
    </location>
</feature>
<dbReference type="InterPro" id="IPR008590">
    <property type="entry name" value="TMEM_230/134"/>
</dbReference>
<evidence type="ECO:0000313" key="7">
    <source>
        <dbReference type="EMBL" id="RWS15480.1"/>
    </source>
</evidence>
<evidence type="ECO:0000256" key="1">
    <source>
        <dbReference type="ARBA" id="ARBA00004141"/>
    </source>
</evidence>
<gene>
    <name evidence="7" type="ORF">B4U79_00297</name>
</gene>
<feature type="non-terminal residue" evidence="7">
    <location>
        <position position="1"/>
    </location>
</feature>